<feature type="region of interest" description="Disordered" evidence="1">
    <location>
        <begin position="83"/>
        <end position="105"/>
    </location>
</feature>
<gene>
    <name evidence="3" type="ORF">M501DRAFT_706983</name>
</gene>
<evidence type="ECO:0000313" key="4">
    <source>
        <dbReference type="Proteomes" id="UP000799429"/>
    </source>
</evidence>
<organism evidence="3 4">
    <name type="scientific">Patellaria atrata CBS 101060</name>
    <dbReference type="NCBI Taxonomy" id="1346257"/>
    <lineage>
        <taxon>Eukaryota</taxon>
        <taxon>Fungi</taxon>
        <taxon>Dikarya</taxon>
        <taxon>Ascomycota</taxon>
        <taxon>Pezizomycotina</taxon>
        <taxon>Dothideomycetes</taxon>
        <taxon>Dothideomycetes incertae sedis</taxon>
        <taxon>Patellariales</taxon>
        <taxon>Patellariaceae</taxon>
        <taxon>Patellaria</taxon>
    </lineage>
</organism>
<name>A0A9P4VP46_9PEZI</name>
<evidence type="ECO:0000313" key="3">
    <source>
        <dbReference type="EMBL" id="KAF2840461.1"/>
    </source>
</evidence>
<evidence type="ECO:0000256" key="1">
    <source>
        <dbReference type="SAM" id="MobiDB-lite"/>
    </source>
</evidence>
<reference evidence="3" key="1">
    <citation type="journal article" date="2020" name="Stud. Mycol.">
        <title>101 Dothideomycetes genomes: a test case for predicting lifestyles and emergence of pathogens.</title>
        <authorList>
            <person name="Haridas S."/>
            <person name="Albert R."/>
            <person name="Binder M."/>
            <person name="Bloem J."/>
            <person name="Labutti K."/>
            <person name="Salamov A."/>
            <person name="Andreopoulos B."/>
            <person name="Baker S."/>
            <person name="Barry K."/>
            <person name="Bills G."/>
            <person name="Bluhm B."/>
            <person name="Cannon C."/>
            <person name="Castanera R."/>
            <person name="Culley D."/>
            <person name="Daum C."/>
            <person name="Ezra D."/>
            <person name="Gonzalez J."/>
            <person name="Henrissat B."/>
            <person name="Kuo A."/>
            <person name="Liang C."/>
            <person name="Lipzen A."/>
            <person name="Lutzoni F."/>
            <person name="Magnuson J."/>
            <person name="Mondo S."/>
            <person name="Nolan M."/>
            <person name="Ohm R."/>
            <person name="Pangilinan J."/>
            <person name="Park H.-J."/>
            <person name="Ramirez L."/>
            <person name="Alfaro M."/>
            <person name="Sun H."/>
            <person name="Tritt A."/>
            <person name="Yoshinaga Y."/>
            <person name="Zwiers L.-H."/>
            <person name="Turgeon B."/>
            <person name="Goodwin S."/>
            <person name="Spatafora J."/>
            <person name="Crous P."/>
            <person name="Grigoriev I."/>
        </authorList>
    </citation>
    <scope>NUCLEOTIDE SEQUENCE</scope>
    <source>
        <strain evidence="3">CBS 101060</strain>
    </source>
</reference>
<evidence type="ECO:0000259" key="2">
    <source>
        <dbReference type="PROSITE" id="PS50181"/>
    </source>
</evidence>
<keyword evidence="4" id="KW-1185">Reference proteome</keyword>
<dbReference type="InterPro" id="IPR001810">
    <property type="entry name" value="F-box_dom"/>
</dbReference>
<sequence>MYYYNDAHAQRTQKEDVPCVAFPFSFQTQTYAPSLVQTKYSTRRPIISPKQDNILISRKHIEIGAIISRMDDPLEQAPAALQLQNSSTQPSSTIPDSEIRNTTTKENLQGAAKGNIRQPMEDDADKTTLFSLRARPTLVTIPPEIHHEILNYLPSPSLHILSTLHPRLQALHHAHIRHFLSLPSPLPHTIALTLGIETGVLAYRDWDTQRRSPFYFKFSFGHDLEWFFPVLPSFHVTGALTEKLRAHDLDAVRRVFAECDRALHVVVAKMMAGKPDWTFASFGDETNEDIRAQEAEARFSTDQFGPGVPTPPDWRDEEVTGADWVETLRLLRKWCRWECFGRVFEGKTDKCVGEGVHERETWLVRRELWRWFWGDAVREGRLAGGPRGVRSVEEGQGRTGMVGMRYGEGVFWL</sequence>
<accession>A0A9P4VP46</accession>
<dbReference type="Proteomes" id="UP000799429">
    <property type="component" value="Unassembled WGS sequence"/>
</dbReference>
<comment type="caution">
    <text evidence="3">The sequence shown here is derived from an EMBL/GenBank/DDBJ whole genome shotgun (WGS) entry which is preliminary data.</text>
</comment>
<dbReference type="AlphaFoldDB" id="A0A9P4VP46"/>
<dbReference type="EMBL" id="MU006093">
    <property type="protein sequence ID" value="KAF2840461.1"/>
    <property type="molecule type" value="Genomic_DNA"/>
</dbReference>
<dbReference type="PROSITE" id="PS50181">
    <property type="entry name" value="FBOX"/>
    <property type="match status" value="1"/>
</dbReference>
<proteinExistence type="predicted"/>
<protein>
    <recommendedName>
        <fullName evidence="2">F-box domain-containing protein</fullName>
    </recommendedName>
</protein>
<feature type="domain" description="F-box" evidence="2">
    <location>
        <begin position="135"/>
        <end position="182"/>
    </location>
</feature>